<gene>
    <name evidence="8" type="primary">LOC109392229</name>
</gene>
<organism evidence="7 8">
    <name type="scientific">Hipposideros armiger</name>
    <name type="common">Great Himalayan leaf-nosed bat</name>
    <dbReference type="NCBI Taxonomy" id="186990"/>
    <lineage>
        <taxon>Eukaryota</taxon>
        <taxon>Metazoa</taxon>
        <taxon>Chordata</taxon>
        <taxon>Craniata</taxon>
        <taxon>Vertebrata</taxon>
        <taxon>Euteleostomi</taxon>
        <taxon>Mammalia</taxon>
        <taxon>Eutheria</taxon>
        <taxon>Laurasiatheria</taxon>
        <taxon>Chiroptera</taxon>
        <taxon>Yinpterochiroptera</taxon>
        <taxon>Rhinolophoidea</taxon>
        <taxon>Hipposideridae</taxon>
        <taxon>Hipposideros</taxon>
    </lineage>
</organism>
<evidence type="ECO:0000313" key="8">
    <source>
        <dbReference type="RefSeq" id="XP_019516082.1"/>
    </source>
</evidence>
<dbReference type="OrthoDB" id="9445293at2759"/>
<comment type="cofactor">
    <cofactor evidence="1">
        <name>Zn(2+)</name>
        <dbReference type="ChEBI" id="CHEBI:29105"/>
    </cofactor>
</comment>
<dbReference type="GO" id="GO:0004126">
    <property type="term" value="F:cytidine deaminase activity"/>
    <property type="evidence" value="ECO:0007669"/>
    <property type="project" value="TreeGrafter"/>
</dbReference>
<accession>A0A8B7SRU0</accession>
<dbReference type="GO" id="GO:0016554">
    <property type="term" value="P:cytidine to uridine editing"/>
    <property type="evidence" value="ECO:0007669"/>
    <property type="project" value="TreeGrafter"/>
</dbReference>
<dbReference type="CDD" id="cd01283">
    <property type="entry name" value="cytidine_deaminase"/>
    <property type="match status" value="1"/>
</dbReference>
<dbReference type="PROSITE" id="PS00903">
    <property type="entry name" value="CYT_DCMP_DEAMINASES_1"/>
    <property type="match status" value="1"/>
</dbReference>
<evidence type="ECO:0000256" key="2">
    <source>
        <dbReference type="ARBA" id="ARBA00006576"/>
    </source>
</evidence>
<dbReference type="PANTHER" id="PTHR13857">
    <property type="entry name" value="MRNA EDITING ENZYME"/>
    <property type="match status" value="1"/>
</dbReference>
<feature type="domain" description="CMP/dCMP-type deaminase" evidence="6">
    <location>
        <begin position="1"/>
        <end position="119"/>
    </location>
</feature>
<dbReference type="SUPFAM" id="SSF53927">
    <property type="entry name" value="Cytidine deaminase-like"/>
    <property type="match status" value="1"/>
</dbReference>
<dbReference type="InterPro" id="IPR016193">
    <property type="entry name" value="Cytidine_deaminase-like"/>
</dbReference>
<proteinExistence type="inferred from homology"/>
<evidence type="ECO:0000256" key="1">
    <source>
        <dbReference type="ARBA" id="ARBA00001947"/>
    </source>
</evidence>
<dbReference type="GO" id="GO:0070383">
    <property type="term" value="P:DNA cytosine deamination"/>
    <property type="evidence" value="ECO:0007669"/>
    <property type="project" value="TreeGrafter"/>
</dbReference>
<dbReference type="KEGG" id="hai:109392229"/>
<evidence type="ECO:0000313" key="7">
    <source>
        <dbReference type="Proteomes" id="UP000694851"/>
    </source>
</evidence>
<protein>
    <submittedName>
        <fullName evidence="8">DNA dC-&gt;dU-editing enzyme APOBEC-3C-like</fullName>
    </submittedName>
</protein>
<keyword evidence="3" id="KW-0479">Metal-binding</keyword>
<dbReference type="GO" id="GO:0003723">
    <property type="term" value="F:RNA binding"/>
    <property type="evidence" value="ECO:0007669"/>
    <property type="project" value="TreeGrafter"/>
</dbReference>
<dbReference type="PANTHER" id="PTHR13857:SF45">
    <property type="entry name" value="DNA DC-DU-EDITING ENZYME APOBEC-3F"/>
    <property type="match status" value="1"/>
</dbReference>
<dbReference type="GeneID" id="109392229"/>
<dbReference type="GO" id="GO:0045869">
    <property type="term" value="P:negative regulation of single stranded viral RNA replication via double stranded DNA intermediate"/>
    <property type="evidence" value="ECO:0007669"/>
    <property type="project" value="TreeGrafter"/>
</dbReference>
<dbReference type="AlphaFoldDB" id="A0A8B7SRU0"/>
<keyword evidence="7" id="KW-1185">Reference proteome</keyword>
<dbReference type="GO" id="GO:0005634">
    <property type="term" value="C:nucleus"/>
    <property type="evidence" value="ECO:0007669"/>
    <property type="project" value="TreeGrafter"/>
</dbReference>
<keyword evidence="5" id="KW-0862">Zinc</keyword>
<keyword evidence="4" id="KW-0378">Hydrolase</keyword>
<dbReference type="RefSeq" id="XP_019516082.1">
    <property type="nucleotide sequence ID" value="XM_019660537.1"/>
</dbReference>
<dbReference type="GO" id="GO:0000932">
    <property type="term" value="C:P-body"/>
    <property type="evidence" value="ECO:0007669"/>
    <property type="project" value="TreeGrafter"/>
</dbReference>
<evidence type="ECO:0000256" key="5">
    <source>
        <dbReference type="ARBA" id="ARBA00022833"/>
    </source>
</evidence>
<dbReference type="InterPro" id="IPR002125">
    <property type="entry name" value="CMP_dCMP_dom"/>
</dbReference>
<evidence type="ECO:0000259" key="6">
    <source>
        <dbReference type="PROSITE" id="PS51747"/>
    </source>
</evidence>
<dbReference type="Gene3D" id="3.40.140.10">
    <property type="entry name" value="Cytidine Deaminase, domain 2"/>
    <property type="match status" value="1"/>
</dbReference>
<evidence type="ECO:0000256" key="3">
    <source>
        <dbReference type="ARBA" id="ARBA00022723"/>
    </source>
</evidence>
<evidence type="ECO:0000256" key="4">
    <source>
        <dbReference type="ARBA" id="ARBA00022801"/>
    </source>
</evidence>
<name>A0A8B7SRU0_HIPAR</name>
<sequence>MEDKDYCSLVPLPTPTRPVACLLCQPRASPFLLHLSQFYKNEYGSYHAELCFLSWFHDTKLSSDEYYHVTWFLSWSPCAACAEKIANFLRTHLNVKLSIFTSRLYYYWHPAFRQGLQKLHDLGTRMEIMSYREFNSCWENFVFNRQMRFRCWRRVHKNYRFLSRQLNKILSH</sequence>
<dbReference type="GO" id="GO:0051607">
    <property type="term" value="P:defense response to virus"/>
    <property type="evidence" value="ECO:0007669"/>
    <property type="project" value="TreeGrafter"/>
</dbReference>
<dbReference type="GO" id="GO:0008270">
    <property type="term" value="F:zinc ion binding"/>
    <property type="evidence" value="ECO:0007669"/>
    <property type="project" value="InterPro"/>
</dbReference>
<dbReference type="Proteomes" id="UP000694851">
    <property type="component" value="Unplaced"/>
</dbReference>
<dbReference type="InterPro" id="IPR016192">
    <property type="entry name" value="APOBEC/CMP_deaminase_Zn-bd"/>
</dbReference>
<reference evidence="8" key="1">
    <citation type="submission" date="2025-08" db="UniProtKB">
        <authorList>
            <consortium name="RefSeq"/>
        </authorList>
    </citation>
    <scope>IDENTIFICATION</scope>
    <source>
        <tissue evidence="8">Muscle</tissue>
    </source>
</reference>
<dbReference type="InterPro" id="IPR050610">
    <property type="entry name" value="APOBEC_Cyt_Deaminase"/>
</dbReference>
<dbReference type="PROSITE" id="PS51747">
    <property type="entry name" value="CYT_DCMP_DEAMINASES_2"/>
    <property type="match status" value="1"/>
</dbReference>
<dbReference type="Pfam" id="PF18782">
    <property type="entry name" value="NAD2"/>
    <property type="match status" value="1"/>
</dbReference>
<comment type="similarity">
    <text evidence="2">Belongs to the cytidine and deoxycytidylate deaminase family.</text>
</comment>